<dbReference type="SUPFAM" id="SSF57756">
    <property type="entry name" value="Retrovirus zinc finger-like domains"/>
    <property type="match status" value="1"/>
</dbReference>
<evidence type="ECO:0000256" key="7">
    <source>
        <dbReference type="ARBA" id="ARBA00022918"/>
    </source>
</evidence>
<dbReference type="Gene3D" id="4.10.60.10">
    <property type="entry name" value="Zinc finger, CCHC-type"/>
    <property type="match status" value="1"/>
</dbReference>
<feature type="region of interest" description="Disordered" evidence="9">
    <location>
        <begin position="102"/>
        <end position="132"/>
    </location>
</feature>
<dbReference type="InterPro" id="IPR043502">
    <property type="entry name" value="DNA/RNA_pol_sf"/>
</dbReference>
<accession>A0ABQ5I5R2</accession>
<feature type="compositionally biased region" description="Gly residues" evidence="9">
    <location>
        <begin position="536"/>
        <end position="575"/>
    </location>
</feature>
<dbReference type="Pfam" id="PF00078">
    <property type="entry name" value="RVT_1"/>
    <property type="match status" value="1"/>
</dbReference>
<dbReference type="SMART" id="SM00343">
    <property type="entry name" value="ZnF_C2HC"/>
    <property type="match status" value="2"/>
</dbReference>
<evidence type="ECO:0000259" key="10">
    <source>
        <dbReference type="PROSITE" id="PS50158"/>
    </source>
</evidence>
<feature type="compositionally biased region" description="Polar residues" evidence="9">
    <location>
        <begin position="273"/>
        <end position="284"/>
    </location>
</feature>
<dbReference type="EC" id="2.7.7.49" evidence="1"/>
<dbReference type="InterPro" id="IPR041588">
    <property type="entry name" value="Integrase_H2C2"/>
</dbReference>
<gene>
    <name evidence="11" type="ORF">Tco_1090994</name>
</gene>
<evidence type="ECO:0000256" key="2">
    <source>
        <dbReference type="ARBA" id="ARBA00022679"/>
    </source>
</evidence>
<keyword evidence="7 11" id="KW-0695">RNA-directed DNA polymerase</keyword>
<feature type="compositionally biased region" description="Acidic residues" evidence="9">
    <location>
        <begin position="329"/>
        <end position="339"/>
    </location>
</feature>
<proteinExistence type="predicted"/>
<keyword evidence="5" id="KW-0255">Endonuclease</keyword>
<feature type="domain" description="CCHC-type" evidence="10">
    <location>
        <begin position="812"/>
        <end position="827"/>
    </location>
</feature>
<keyword evidence="8" id="KW-0479">Metal-binding</keyword>
<dbReference type="Gene3D" id="3.30.70.270">
    <property type="match status" value="1"/>
</dbReference>
<evidence type="ECO:0000256" key="5">
    <source>
        <dbReference type="ARBA" id="ARBA00022759"/>
    </source>
</evidence>
<evidence type="ECO:0000256" key="6">
    <source>
        <dbReference type="ARBA" id="ARBA00022801"/>
    </source>
</evidence>
<evidence type="ECO:0000256" key="1">
    <source>
        <dbReference type="ARBA" id="ARBA00012493"/>
    </source>
</evidence>
<dbReference type="Pfam" id="PF08284">
    <property type="entry name" value="RVP_2"/>
    <property type="match status" value="2"/>
</dbReference>
<dbReference type="InterPro" id="IPR041373">
    <property type="entry name" value="RT_RNaseH"/>
</dbReference>
<evidence type="ECO:0000256" key="8">
    <source>
        <dbReference type="PROSITE-ProRule" id="PRU00047"/>
    </source>
</evidence>
<dbReference type="SUPFAM" id="SSF56672">
    <property type="entry name" value="DNA/RNA polymerases"/>
    <property type="match status" value="1"/>
</dbReference>
<name>A0ABQ5I5R2_9ASTR</name>
<dbReference type="InterPro" id="IPR000477">
    <property type="entry name" value="RT_dom"/>
</dbReference>
<keyword evidence="6" id="KW-0378">Hydrolase</keyword>
<keyword evidence="4" id="KW-0540">Nuclease</keyword>
<keyword evidence="12" id="KW-1185">Reference proteome</keyword>
<evidence type="ECO:0000256" key="3">
    <source>
        <dbReference type="ARBA" id="ARBA00022695"/>
    </source>
</evidence>
<dbReference type="CDD" id="cd09274">
    <property type="entry name" value="RNase_HI_RT_Ty3"/>
    <property type="match status" value="1"/>
</dbReference>
<dbReference type="InterPro" id="IPR036875">
    <property type="entry name" value="Znf_CCHC_sf"/>
</dbReference>
<keyword evidence="8" id="KW-0863">Zinc-finger</keyword>
<dbReference type="PROSITE" id="PS50158">
    <property type="entry name" value="ZF_CCHC"/>
    <property type="match status" value="2"/>
</dbReference>
<keyword evidence="2" id="KW-0808">Transferase</keyword>
<dbReference type="InterPro" id="IPR043128">
    <property type="entry name" value="Rev_trsase/Diguanyl_cyclase"/>
</dbReference>
<keyword evidence="8" id="KW-0862">Zinc</keyword>
<feature type="compositionally biased region" description="Low complexity" evidence="9">
    <location>
        <begin position="235"/>
        <end position="252"/>
    </location>
</feature>
<feature type="region of interest" description="Disordered" evidence="9">
    <location>
        <begin position="235"/>
        <end position="351"/>
    </location>
</feature>
<feature type="compositionally biased region" description="Acidic residues" evidence="9">
    <location>
        <begin position="122"/>
        <end position="131"/>
    </location>
</feature>
<dbReference type="InterPro" id="IPR001878">
    <property type="entry name" value="Znf_CCHC"/>
</dbReference>
<organism evidence="11 12">
    <name type="scientific">Tanacetum coccineum</name>
    <dbReference type="NCBI Taxonomy" id="301880"/>
    <lineage>
        <taxon>Eukaryota</taxon>
        <taxon>Viridiplantae</taxon>
        <taxon>Streptophyta</taxon>
        <taxon>Embryophyta</taxon>
        <taxon>Tracheophyta</taxon>
        <taxon>Spermatophyta</taxon>
        <taxon>Magnoliopsida</taxon>
        <taxon>eudicotyledons</taxon>
        <taxon>Gunneridae</taxon>
        <taxon>Pentapetalae</taxon>
        <taxon>asterids</taxon>
        <taxon>campanulids</taxon>
        <taxon>Asterales</taxon>
        <taxon>Asteraceae</taxon>
        <taxon>Asteroideae</taxon>
        <taxon>Anthemideae</taxon>
        <taxon>Anthemidinae</taxon>
        <taxon>Tanacetum</taxon>
    </lineage>
</organism>
<dbReference type="Gene3D" id="2.40.70.10">
    <property type="entry name" value="Acid Proteases"/>
    <property type="match status" value="1"/>
</dbReference>
<evidence type="ECO:0000313" key="11">
    <source>
        <dbReference type="EMBL" id="GJT95476.1"/>
    </source>
</evidence>
<dbReference type="Pfam" id="PF17921">
    <property type="entry name" value="Integrase_H2C2"/>
    <property type="match status" value="1"/>
</dbReference>
<dbReference type="Gene3D" id="1.10.340.70">
    <property type="match status" value="1"/>
</dbReference>
<evidence type="ECO:0000313" key="12">
    <source>
        <dbReference type="Proteomes" id="UP001151760"/>
    </source>
</evidence>
<dbReference type="Pfam" id="PF17917">
    <property type="entry name" value="RT_RNaseH"/>
    <property type="match status" value="1"/>
</dbReference>
<dbReference type="EMBL" id="BQNB010020392">
    <property type="protein sequence ID" value="GJT95476.1"/>
    <property type="molecule type" value="Genomic_DNA"/>
</dbReference>
<feature type="region of interest" description="Disordered" evidence="9">
    <location>
        <begin position="517"/>
        <end position="575"/>
    </location>
</feature>
<feature type="domain" description="CCHC-type" evidence="10">
    <location>
        <begin position="777"/>
        <end position="791"/>
    </location>
</feature>
<dbReference type="CDD" id="cd01647">
    <property type="entry name" value="RT_LTR"/>
    <property type="match status" value="1"/>
</dbReference>
<evidence type="ECO:0000256" key="9">
    <source>
        <dbReference type="SAM" id="MobiDB-lite"/>
    </source>
</evidence>
<dbReference type="GO" id="GO:0003964">
    <property type="term" value="F:RNA-directed DNA polymerase activity"/>
    <property type="evidence" value="ECO:0007669"/>
    <property type="project" value="UniProtKB-KW"/>
</dbReference>
<feature type="compositionally biased region" description="Low complexity" evidence="9">
    <location>
        <begin position="293"/>
        <end position="305"/>
    </location>
</feature>
<evidence type="ECO:0000256" key="4">
    <source>
        <dbReference type="ARBA" id="ARBA00022722"/>
    </source>
</evidence>
<sequence>MMATPSPRSVCTILHDSWCRVIILSVSSPNEPKSHVFPPNAFQYLNKTKEFTQHYVDVLRRVFFSAIAWMSLLRIMSWPSSLSQLHQIRQRRVWGHQLDELSLPPSPDYTPASPDYSPASDTESDPFEDPSPDCIPPLLSISPFLSSIDDSSDTSGALRRRVMILAPGQHIPHGRPYRYHPNRLVHIMTARRRVGSLPTYHLVVRHSVDYSSSDLFTSDDSSETSSDSSLHDLFDSSSGYSSSDHSSPTLPSGMRSSHQLCSSVPSIPHSSSATTERPSHSSSAVPSRKRSRSPTTSVPISSPIPGALSPARADLLPPPKRIRSSDFATDLEDCSDESFESPIPRETSLRDDVVVRGSDEPYSEPNINPEIQAEIDECIAYADALRAEGIDVRVVVKTVAREEVKTSVRGLVEVRVERVTHPTVLDDIPEPAQKGAIEGTYETLGDLGHRIVATGQQSVVLLERISELERVNTRLRGTTMPNTRSGATMTRESVNELIARRVAKALEACDAARNLEPLVEGGGEQEDKNGDDYEGRNGGGNENGGVNGNGENGNGGVNDNGNGGGNDNGNGNGNGGGNGYNFRGFMPVAQECTYQDFPKCQPLNFNGTEGVVGLTSWFEKMETVFHISNCPQKYQVKYATCTLLNSALTWWNSYKRAIRFEAAYAMKWTKLIKLMIEVYCPRNEIQKMEAEMVPDKEDKVERFIRGLRDNIQGNVIVVEPTRLQDAICIANNLMDQKLKGYARNAENKRSNERKGYVGSLPYCNMCMLHHEGPCTVRCGNCKRVGHMTRDCTADVAPNTQRTPVGNQPGVVCYECGRPKHYRKDCPKLRNQNRGNNTGSNEATAKAYAIGGGGANSDSNVVTCTFLLNNCYDSMLFDLGADRSFVSSTFSVLLDVAPSTLDTSHPFDIDLIPIELGSFDVIIGMDWLAKYHAMIVCDEKIVRIPYGDEMLIIRGDDYDGGTQVTSKKIEDKSEEKRLEDVPIVREFPEVFPEDFPGLPPARQVEFQIDLVPGAAPVGRALYRLTPAEMQELSTQLQELCDKGFIRPSSLPCGAPALFVKKKDRSFRMCIDYLMPFGLTNAPAVFMDLMNRVCKPYLDKFVIVFIDDILIYSKSRKEHEGHLKLILKLLKEELYAKFSKCGFWLSKVQFLGHVIDSEGIHVDPDKIESIKDWASPKTPTEIRQFLVVFALKMWRYYLYGTKCVVFTDHKSLQHILDQKELNMRQRRWLELLSDYDCEIRYQPGKANVILSAQSEASKEENFITEDLHGMINKLEPRANRTLCLNNWSWIPCLGDLRALIMHESHKSKYSIHLGSDKMYQDLKKLYWWPNMKAKIATYVSKCLTCAKVKAEYQKSSGLLVQPEIPQWK</sequence>
<reference evidence="11" key="1">
    <citation type="journal article" date="2022" name="Int. J. Mol. Sci.">
        <title>Draft Genome of Tanacetum Coccineum: Genomic Comparison of Closely Related Tanacetum-Family Plants.</title>
        <authorList>
            <person name="Yamashiro T."/>
            <person name="Shiraishi A."/>
            <person name="Nakayama K."/>
            <person name="Satake H."/>
        </authorList>
    </citation>
    <scope>NUCLEOTIDE SEQUENCE</scope>
</reference>
<dbReference type="PANTHER" id="PTHR37984:SF5">
    <property type="entry name" value="PROTEIN NYNRIN-LIKE"/>
    <property type="match status" value="1"/>
</dbReference>
<dbReference type="Proteomes" id="UP001151760">
    <property type="component" value="Unassembled WGS sequence"/>
</dbReference>
<dbReference type="Gene3D" id="3.10.10.10">
    <property type="entry name" value="HIV Type 1 Reverse Transcriptase, subunit A, domain 1"/>
    <property type="match status" value="1"/>
</dbReference>
<dbReference type="InterPro" id="IPR050951">
    <property type="entry name" value="Retrovirus_Pol_polyprotein"/>
</dbReference>
<reference evidence="11" key="2">
    <citation type="submission" date="2022-01" db="EMBL/GenBank/DDBJ databases">
        <authorList>
            <person name="Yamashiro T."/>
            <person name="Shiraishi A."/>
            <person name="Satake H."/>
            <person name="Nakayama K."/>
        </authorList>
    </citation>
    <scope>NUCLEOTIDE SEQUENCE</scope>
</reference>
<protein>
    <recommendedName>
        <fullName evidence="1">RNA-directed DNA polymerase</fullName>
        <ecNumber evidence="1">2.7.7.49</ecNumber>
    </recommendedName>
</protein>
<dbReference type="PANTHER" id="PTHR37984">
    <property type="entry name" value="PROTEIN CBG26694"/>
    <property type="match status" value="1"/>
</dbReference>
<dbReference type="InterPro" id="IPR021109">
    <property type="entry name" value="Peptidase_aspartic_dom_sf"/>
</dbReference>
<feature type="compositionally biased region" description="Basic and acidic residues" evidence="9">
    <location>
        <begin position="525"/>
        <end position="535"/>
    </location>
</feature>
<feature type="compositionally biased region" description="Low complexity" evidence="9">
    <location>
        <begin position="262"/>
        <end position="272"/>
    </location>
</feature>
<keyword evidence="3" id="KW-0548">Nucleotidyltransferase</keyword>
<comment type="caution">
    <text evidence="11">The sequence shown here is derived from an EMBL/GenBank/DDBJ whole genome shotgun (WGS) entry which is preliminary data.</text>
</comment>
<dbReference type="Pfam" id="PF00098">
    <property type="entry name" value="zf-CCHC"/>
    <property type="match status" value="1"/>
</dbReference>